<dbReference type="STRING" id="573413.Spirs_1695"/>
<dbReference type="AlphaFoldDB" id="E1R657"/>
<evidence type="ECO:0000313" key="5">
    <source>
        <dbReference type="EMBL" id="ADK80822.1"/>
    </source>
</evidence>
<evidence type="ECO:0000256" key="3">
    <source>
        <dbReference type="ARBA" id="ARBA00022729"/>
    </source>
</evidence>
<dbReference type="InterPro" id="IPR005948">
    <property type="entry name" value="ThiB-like"/>
</dbReference>
<dbReference type="EMBL" id="CP002116">
    <property type="protein sequence ID" value="ADK80822.1"/>
    <property type="molecule type" value="Genomic_DNA"/>
</dbReference>
<reference evidence="5 6" key="1">
    <citation type="journal article" date="2010" name="Stand. Genomic Sci.">
        <title>Complete genome sequence of Spirochaeta smaragdinae type strain (SEBR 4228).</title>
        <authorList>
            <person name="Mavromatis K."/>
            <person name="Yasawong M."/>
            <person name="Chertkov O."/>
            <person name="Lapidus A."/>
            <person name="Lucas S."/>
            <person name="Nolan M."/>
            <person name="Del Rio T.G."/>
            <person name="Tice H."/>
            <person name="Cheng J.F."/>
            <person name="Pitluck S."/>
            <person name="Liolios K."/>
            <person name="Ivanova N."/>
            <person name="Tapia R."/>
            <person name="Han C."/>
            <person name="Bruce D."/>
            <person name="Goodwin L."/>
            <person name="Pati A."/>
            <person name="Chen A."/>
            <person name="Palaniappan K."/>
            <person name="Land M."/>
            <person name="Hauser L."/>
            <person name="Chang Y.J."/>
            <person name="Jeffries C.D."/>
            <person name="Detter J.C."/>
            <person name="Rohde M."/>
            <person name="Brambilla E."/>
            <person name="Spring S."/>
            <person name="Goker M."/>
            <person name="Sikorski J."/>
            <person name="Woyke T."/>
            <person name="Bristow J."/>
            <person name="Eisen J.A."/>
            <person name="Markowitz V."/>
            <person name="Hugenholtz P."/>
            <person name="Klenk H.P."/>
            <person name="Kyrpides N.C."/>
        </authorList>
    </citation>
    <scope>NUCLEOTIDE SEQUENCE [LARGE SCALE GENOMIC DNA]</scope>
    <source>
        <strain evidence="6">DSM 11293 / JCM 15392 / SEBR 4228</strain>
    </source>
</reference>
<dbReference type="Gene3D" id="3.40.190.10">
    <property type="entry name" value="Periplasmic binding protein-like II"/>
    <property type="match status" value="2"/>
</dbReference>
<evidence type="ECO:0000256" key="4">
    <source>
        <dbReference type="ARBA" id="ARBA00022764"/>
    </source>
</evidence>
<keyword evidence="6" id="KW-1185">Reference proteome</keyword>
<dbReference type="GO" id="GO:0015888">
    <property type="term" value="P:thiamine transport"/>
    <property type="evidence" value="ECO:0007669"/>
    <property type="project" value="InterPro"/>
</dbReference>
<dbReference type="Proteomes" id="UP000002318">
    <property type="component" value="Chromosome"/>
</dbReference>
<evidence type="ECO:0000256" key="2">
    <source>
        <dbReference type="ARBA" id="ARBA00022448"/>
    </source>
</evidence>
<dbReference type="GO" id="GO:0030976">
    <property type="term" value="F:thiamine pyrophosphate binding"/>
    <property type="evidence" value="ECO:0007669"/>
    <property type="project" value="TreeGrafter"/>
</dbReference>
<evidence type="ECO:0000313" key="6">
    <source>
        <dbReference type="Proteomes" id="UP000002318"/>
    </source>
</evidence>
<proteinExistence type="predicted"/>
<dbReference type="PANTHER" id="PTHR30006">
    <property type="entry name" value="THIAMINE-BINDING PERIPLASMIC PROTEIN-RELATED"/>
    <property type="match status" value="1"/>
</dbReference>
<keyword evidence="3" id="KW-0732">Signal</keyword>
<dbReference type="HOGENOM" id="CLU_026974_6_0_12"/>
<dbReference type="CDD" id="cd13545">
    <property type="entry name" value="PBP2_TbpA"/>
    <property type="match status" value="1"/>
</dbReference>
<name>E1R657_SEDSS</name>
<dbReference type="KEGG" id="ssm:Spirs_1695"/>
<dbReference type="Pfam" id="PF13343">
    <property type="entry name" value="SBP_bac_6"/>
    <property type="match status" value="1"/>
</dbReference>
<accession>E1R657</accession>
<dbReference type="GO" id="GO:0030975">
    <property type="term" value="F:thiamine binding"/>
    <property type="evidence" value="ECO:0007669"/>
    <property type="project" value="InterPro"/>
</dbReference>
<dbReference type="NCBIfam" id="TIGR01254">
    <property type="entry name" value="sfuA"/>
    <property type="match status" value="1"/>
</dbReference>
<dbReference type="RefSeq" id="WP_013254286.1">
    <property type="nucleotide sequence ID" value="NC_014364.1"/>
</dbReference>
<dbReference type="GO" id="GO:0030288">
    <property type="term" value="C:outer membrane-bounded periplasmic space"/>
    <property type="evidence" value="ECO:0007669"/>
    <property type="project" value="TreeGrafter"/>
</dbReference>
<evidence type="ECO:0000256" key="1">
    <source>
        <dbReference type="ARBA" id="ARBA00004418"/>
    </source>
</evidence>
<organism evidence="5 6">
    <name type="scientific">Sediminispirochaeta smaragdinae (strain DSM 11293 / JCM 15392 / SEBR 4228)</name>
    <name type="common">Spirochaeta smaragdinae</name>
    <dbReference type="NCBI Taxonomy" id="573413"/>
    <lineage>
        <taxon>Bacteria</taxon>
        <taxon>Pseudomonadati</taxon>
        <taxon>Spirochaetota</taxon>
        <taxon>Spirochaetia</taxon>
        <taxon>Spirochaetales</taxon>
        <taxon>Spirochaetaceae</taxon>
        <taxon>Sediminispirochaeta</taxon>
    </lineage>
</organism>
<dbReference type="PANTHER" id="PTHR30006:SF3">
    <property type="entry name" value="THIAMINE-BINDING PERIPLASMIC PROTEIN"/>
    <property type="match status" value="1"/>
</dbReference>
<comment type="subcellular location">
    <subcellularLocation>
        <location evidence="1">Periplasm</location>
    </subcellularLocation>
</comment>
<dbReference type="eggNOG" id="COG4143">
    <property type="taxonomic scope" value="Bacteria"/>
</dbReference>
<keyword evidence="4" id="KW-0574">Periplasm</keyword>
<gene>
    <name evidence="5" type="ordered locus">Spirs_1695</name>
</gene>
<dbReference type="SUPFAM" id="SSF53850">
    <property type="entry name" value="Periplasmic binding protein-like II"/>
    <property type="match status" value="1"/>
</dbReference>
<dbReference type="OrthoDB" id="9769319at2"/>
<keyword evidence="2" id="KW-0813">Transport</keyword>
<protein>
    <submittedName>
        <fullName evidence="5">ABC transporter, periplasmic binding protein, thiB subfamily</fullName>
    </submittedName>
</protein>
<sequence>MKRYLPLLLAVIGVILIATIMVGRTKPETDGITVYTYDSFISEWGPGPEIAKQFTEQSGITVNYVAPGDAGQTLQRLINEKEAPVADVAIGIDNNLFPKAEEEGIFLSYTSPELKKVDSSLRFEDDLLTPYDYSDFAFIWDSQKLENPPQSFADLTDPRFKEKIIIMDPRTSTPGLGLLLWSEKIYGDKLFDFWKAFAPNILTVSSSWDTGYGLFTSGEAPLVISYTTSPPYHLEYEGTERYKALIFPEGHYMQIEGAGVVAGTKQRKAAEAFIDFLISEDAQAVIPLTNWMYPVREGTPLPDSFRLAPKPDKQLQINPAPDGTTVDTLIELWTKALLQ</sequence>